<dbReference type="PRINTS" id="PR01045">
    <property type="entry name" value="TRNASYNTHGB"/>
</dbReference>
<dbReference type="EMBL" id="RBZP01000001">
    <property type="protein sequence ID" value="RKQ37817.1"/>
    <property type="molecule type" value="Genomic_DNA"/>
</dbReference>
<feature type="domain" description="DALR anticodon binding" evidence="11">
    <location>
        <begin position="582"/>
        <end position="683"/>
    </location>
</feature>
<dbReference type="RefSeq" id="WP_121202891.1">
    <property type="nucleotide sequence ID" value="NZ_RBZP01000001.1"/>
</dbReference>
<dbReference type="PANTHER" id="PTHR30075:SF2">
    <property type="entry name" value="GLYCINE--TRNA LIGASE, CHLOROPLASTIC_MITOCHONDRIAL 2"/>
    <property type="match status" value="1"/>
</dbReference>
<evidence type="ECO:0000256" key="8">
    <source>
        <dbReference type="ARBA" id="ARBA00023146"/>
    </source>
</evidence>
<comment type="subcellular location">
    <subcellularLocation>
        <location evidence="1 10">Cytoplasm</location>
    </subcellularLocation>
</comment>
<dbReference type="OrthoDB" id="9775440at2"/>
<dbReference type="SUPFAM" id="SSF109604">
    <property type="entry name" value="HD-domain/PDEase-like"/>
    <property type="match status" value="1"/>
</dbReference>
<comment type="similarity">
    <text evidence="2 10">Belongs to the class-II aminoacyl-tRNA synthetase family.</text>
</comment>
<protein>
    <recommendedName>
        <fullName evidence="10">Glycine--tRNA ligase beta subunit</fullName>
        <ecNumber evidence="10">6.1.1.14</ecNumber>
    </recommendedName>
    <alternativeName>
        <fullName evidence="10">Glycyl-tRNA synthetase beta subunit</fullName>
        <shortName evidence="10">GlyRS</shortName>
    </alternativeName>
</protein>
<reference evidence="12 13" key="1">
    <citation type="journal article" date="2016" name="Int. J. Syst. Evol. Microbiol.">
        <title>Oceanobacillus halophilus sp. nov., a novel moderately halophilic bacterium from a hypersaline lake.</title>
        <authorList>
            <person name="Amoozegar M.A."/>
            <person name="Bagheri M."/>
            <person name="Makhdoumi A."/>
            <person name="Nikou M.M."/>
            <person name="Fazeli S.A.S."/>
            <person name="Schumann P."/>
            <person name="Sproer C."/>
            <person name="Sanchez-Porro C."/>
            <person name="Ventosa A."/>
        </authorList>
    </citation>
    <scope>NUCLEOTIDE SEQUENCE [LARGE SCALE GENOMIC DNA]</scope>
    <source>
        <strain evidence="12 13">DSM 23996</strain>
    </source>
</reference>
<evidence type="ECO:0000256" key="9">
    <source>
        <dbReference type="ARBA" id="ARBA00047937"/>
    </source>
</evidence>
<keyword evidence="3 10" id="KW-0963">Cytoplasm</keyword>
<keyword evidence="6 10" id="KW-0067">ATP-binding</keyword>
<dbReference type="GO" id="GO:0006426">
    <property type="term" value="P:glycyl-tRNA aminoacylation"/>
    <property type="evidence" value="ECO:0007669"/>
    <property type="project" value="UniProtKB-UniRule"/>
</dbReference>
<dbReference type="GO" id="GO:0005829">
    <property type="term" value="C:cytosol"/>
    <property type="evidence" value="ECO:0007669"/>
    <property type="project" value="TreeGrafter"/>
</dbReference>
<comment type="catalytic activity">
    <reaction evidence="9 10">
        <text>tRNA(Gly) + glycine + ATP = glycyl-tRNA(Gly) + AMP + diphosphate</text>
        <dbReference type="Rhea" id="RHEA:16013"/>
        <dbReference type="Rhea" id="RHEA-COMP:9664"/>
        <dbReference type="Rhea" id="RHEA-COMP:9683"/>
        <dbReference type="ChEBI" id="CHEBI:30616"/>
        <dbReference type="ChEBI" id="CHEBI:33019"/>
        <dbReference type="ChEBI" id="CHEBI:57305"/>
        <dbReference type="ChEBI" id="CHEBI:78442"/>
        <dbReference type="ChEBI" id="CHEBI:78522"/>
        <dbReference type="ChEBI" id="CHEBI:456215"/>
        <dbReference type="EC" id="6.1.1.14"/>
    </reaction>
</comment>
<evidence type="ECO:0000256" key="7">
    <source>
        <dbReference type="ARBA" id="ARBA00022917"/>
    </source>
</evidence>
<keyword evidence="7 10" id="KW-0648">Protein biosynthesis</keyword>
<dbReference type="HAMAP" id="MF_00255">
    <property type="entry name" value="Gly_tRNA_synth_beta"/>
    <property type="match status" value="1"/>
</dbReference>
<evidence type="ECO:0000256" key="1">
    <source>
        <dbReference type="ARBA" id="ARBA00004496"/>
    </source>
</evidence>
<dbReference type="EC" id="6.1.1.14" evidence="10"/>
<keyword evidence="5 10" id="KW-0547">Nucleotide-binding</keyword>
<keyword evidence="8 10" id="KW-0030">Aminoacyl-tRNA synthetase</keyword>
<dbReference type="PROSITE" id="PS50861">
    <property type="entry name" value="AA_TRNA_LIGASE_II_GLYAB"/>
    <property type="match status" value="1"/>
</dbReference>
<dbReference type="GO" id="GO:0005524">
    <property type="term" value="F:ATP binding"/>
    <property type="evidence" value="ECO:0007669"/>
    <property type="project" value="UniProtKB-UniRule"/>
</dbReference>
<organism evidence="12 13">
    <name type="scientific">Oceanobacillus halophilus</name>
    <dbReference type="NCBI Taxonomy" id="930130"/>
    <lineage>
        <taxon>Bacteria</taxon>
        <taxon>Bacillati</taxon>
        <taxon>Bacillota</taxon>
        <taxon>Bacilli</taxon>
        <taxon>Bacillales</taxon>
        <taxon>Bacillaceae</taxon>
        <taxon>Oceanobacillus</taxon>
    </lineage>
</organism>
<evidence type="ECO:0000313" key="13">
    <source>
        <dbReference type="Proteomes" id="UP000269301"/>
    </source>
</evidence>
<keyword evidence="4 10" id="KW-0436">Ligase</keyword>
<evidence type="ECO:0000256" key="6">
    <source>
        <dbReference type="ARBA" id="ARBA00022840"/>
    </source>
</evidence>
<dbReference type="Pfam" id="PF02092">
    <property type="entry name" value="tRNA_synt_2f"/>
    <property type="match status" value="1"/>
</dbReference>
<gene>
    <name evidence="10" type="primary">glyS</name>
    <name evidence="12" type="ORF">D8M06_03190</name>
</gene>
<dbReference type="Pfam" id="PF05746">
    <property type="entry name" value="DALR_1"/>
    <property type="match status" value="1"/>
</dbReference>
<evidence type="ECO:0000256" key="3">
    <source>
        <dbReference type="ARBA" id="ARBA00022490"/>
    </source>
</evidence>
<comment type="caution">
    <text evidence="12">The sequence shown here is derived from an EMBL/GenBank/DDBJ whole genome shotgun (WGS) entry which is preliminary data.</text>
</comment>
<name>A0A495ACX3_9BACI</name>
<evidence type="ECO:0000256" key="10">
    <source>
        <dbReference type="HAMAP-Rule" id="MF_00255"/>
    </source>
</evidence>
<evidence type="ECO:0000256" key="5">
    <source>
        <dbReference type="ARBA" id="ARBA00022741"/>
    </source>
</evidence>
<evidence type="ECO:0000313" key="12">
    <source>
        <dbReference type="EMBL" id="RKQ37817.1"/>
    </source>
</evidence>
<dbReference type="GO" id="GO:0006420">
    <property type="term" value="P:arginyl-tRNA aminoacylation"/>
    <property type="evidence" value="ECO:0007669"/>
    <property type="project" value="InterPro"/>
</dbReference>
<evidence type="ECO:0000256" key="4">
    <source>
        <dbReference type="ARBA" id="ARBA00022598"/>
    </source>
</evidence>
<dbReference type="PANTHER" id="PTHR30075">
    <property type="entry name" value="GLYCYL-TRNA SYNTHETASE"/>
    <property type="match status" value="1"/>
</dbReference>
<sequence>MAKNVLFEVGLEELPARFVDDAEKQLLEKTITWLNETRISFEDVTTFSTPRRLSVLIRGMADVQETIEEEAKGPAEKIAIDENGNWTKAAIGFTKGQGMSVEDIYTKEIKGTRYIFVKKRIEGKKSSELLPGFKEIIESIQFGKNMRWSTETMRYARPIRWLLALYDKEVVPFEIASVSTSNKTYGHRFLGNEVIINDPLEYRAALRNEYVIVDSKEREQMILEQIKDLEEKENLLIPVDEDLLDEVRNLVEFPTVFIGSFEKKFLKLPSEVLITSMKEHQRYFPAMSTNEELLPKFVGVRNGDNKSIENVAKGNEKVLRARLSDAEFFYEEDQKNSIDFYLEKLQRVVFQEKLGTYADKVSRVVTITNHLCKMLDVEEKVAKNAIRAAEISKFDLMTNMVNEFTELQGIIGEKYAILFGENQDVAKTIREHYLPKQANGDLPDSIPGSIVSIADKVDTIVGCISIGLVPTGSQDPYGLRRQATGILRILSDKKWSISLESILNIVKSVYANTDIQLQDNATITKALNEFFQLRTTFLLKEDDIETDIIHSVTAKEIGVFDYTEKKAALLSQKRNEPAFKPIQEALVRVLNLAGKTDEMKINSTLFETESEKILYSTFQEIVPDYEKANKELDADLSLSILSKLAEPIHNFFDNTMVMANDEKIKNNRLALLNTIAASIKEFADLSLIEWKQHQ</sequence>
<dbReference type="InterPro" id="IPR008909">
    <property type="entry name" value="DALR_anticod-bd"/>
</dbReference>
<dbReference type="Proteomes" id="UP000269301">
    <property type="component" value="Unassembled WGS sequence"/>
</dbReference>
<dbReference type="AlphaFoldDB" id="A0A495ACX3"/>
<dbReference type="GO" id="GO:0004820">
    <property type="term" value="F:glycine-tRNA ligase activity"/>
    <property type="evidence" value="ECO:0007669"/>
    <property type="project" value="UniProtKB-UniRule"/>
</dbReference>
<dbReference type="GO" id="GO:0004814">
    <property type="term" value="F:arginine-tRNA ligase activity"/>
    <property type="evidence" value="ECO:0007669"/>
    <property type="project" value="InterPro"/>
</dbReference>
<evidence type="ECO:0000256" key="2">
    <source>
        <dbReference type="ARBA" id="ARBA00008226"/>
    </source>
</evidence>
<evidence type="ECO:0000259" key="11">
    <source>
        <dbReference type="Pfam" id="PF05746"/>
    </source>
</evidence>
<dbReference type="InterPro" id="IPR015944">
    <property type="entry name" value="Gly-tRNA-synth_bsu"/>
</dbReference>
<dbReference type="InterPro" id="IPR006194">
    <property type="entry name" value="Gly-tRNA-synth_heterodimer"/>
</dbReference>
<proteinExistence type="inferred from homology"/>
<accession>A0A495ACX3</accession>
<keyword evidence="13" id="KW-1185">Reference proteome</keyword>
<dbReference type="NCBIfam" id="TIGR00211">
    <property type="entry name" value="glyS"/>
    <property type="match status" value="1"/>
</dbReference>
<comment type="subunit">
    <text evidence="10">Tetramer of two alpha and two beta subunits.</text>
</comment>